<comment type="similarity">
    <text evidence="9">Belongs to the MscL family.</text>
</comment>
<proteinExistence type="inferred from homology"/>
<evidence type="ECO:0000256" key="4">
    <source>
        <dbReference type="ARBA" id="ARBA00022692"/>
    </source>
</evidence>
<name>A0A0A7FXX1_9CLOT</name>
<dbReference type="InterPro" id="IPR001185">
    <property type="entry name" value="MS_channel"/>
</dbReference>
<dbReference type="PANTHER" id="PTHR30266">
    <property type="entry name" value="MECHANOSENSITIVE CHANNEL MSCL"/>
    <property type="match status" value="1"/>
</dbReference>
<comment type="subunit">
    <text evidence="9">Homopentamer.</text>
</comment>
<dbReference type="GO" id="GO:0008381">
    <property type="term" value="F:mechanosensitive monoatomic ion channel activity"/>
    <property type="evidence" value="ECO:0007669"/>
    <property type="project" value="UniProtKB-UniRule"/>
</dbReference>
<dbReference type="InterPro" id="IPR036019">
    <property type="entry name" value="MscL_channel"/>
</dbReference>
<dbReference type="PANTHER" id="PTHR30266:SF2">
    <property type="entry name" value="LARGE-CONDUCTANCE MECHANOSENSITIVE CHANNEL"/>
    <property type="match status" value="1"/>
</dbReference>
<dbReference type="AlphaFoldDB" id="A0A0A7FXX1"/>
<dbReference type="NCBIfam" id="TIGR00220">
    <property type="entry name" value="mscL"/>
    <property type="match status" value="1"/>
</dbReference>
<keyword evidence="6 9" id="KW-0406">Ion transport</keyword>
<evidence type="ECO:0000256" key="8">
    <source>
        <dbReference type="ARBA" id="ARBA00023303"/>
    </source>
</evidence>
<dbReference type="eggNOG" id="COG1970">
    <property type="taxonomic scope" value="Bacteria"/>
</dbReference>
<dbReference type="Gene3D" id="1.10.1200.120">
    <property type="entry name" value="Large-conductance mechanosensitive channel, MscL, domain 1"/>
    <property type="match status" value="1"/>
</dbReference>
<reference evidence="10 11" key="1">
    <citation type="journal article" date="2015" name="Infect. Genet. Evol.">
        <title>Genomic sequences of six botulinum neurotoxin-producing strains representing three clostridial species illustrate the mobility and diversity of botulinum neurotoxin genes.</title>
        <authorList>
            <person name="Smith T.J."/>
            <person name="Hill K.K."/>
            <person name="Xie G."/>
            <person name="Foley B.T."/>
            <person name="Williamson C.H."/>
            <person name="Foster J.T."/>
            <person name="Johnson S.L."/>
            <person name="Chertkov O."/>
            <person name="Teshima H."/>
            <person name="Gibbons H.S."/>
            <person name="Johnsky L.A."/>
            <person name="Karavis M.A."/>
            <person name="Smith L.A."/>
        </authorList>
    </citation>
    <scope>NUCLEOTIDE SEQUENCE [LARGE SCALE GENOMIC DNA]</scope>
    <source>
        <strain evidence="10">Sullivan</strain>
    </source>
</reference>
<evidence type="ECO:0000256" key="9">
    <source>
        <dbReference type="HAMAP-Rule" id="MF_00115"/>
    </source>
</evidence>
<evidence type="ECO:0000313" key="11">
    <source>
        <dbReference type="Proteomes" id="UP000030635"/>
    </source>
</evidence>
<keyword evidence="4 9" id="KW-0812">Transmembrane</keyword>
<keyword evidence="5 9" id="KW-1133">Transmembrane helix</keyword>
<evidence type="ECO:0000256" key="3">
    <source>
        <dbReference type="ARBA" id="ARBA00022475"/>
    </source>
</evidence>
<keyword evidence="8 9" id="KW-0407">Ion channel</keyword>
<dbReference type="Proteomes" id="UP000030635">
    <property type="component" value="Chromosome"/>
</dbReference>
<dbReference type="RefSeq" id="WP_039314972.1">
    <property type="nucleotide sequence ID" value="NZ_CP006905.1"/>
</dbReference>
<keyword evidence="3 9" id="KW-1003">Cell membrane</keyword>
<dbReference type="SUPFAM" id="SSF81330">
    <property type="entry name" value="Gated mechanosensitive channel"/>
    <property type="match status" value="1"/>
</dbReference>
<comment type="function">
    <text evidence="9">Channel that opens in response to stretch forces in the membrane lipid bilayer. May participate in the regulation of osmotic pressure changes within the cell.</text>
</comment>
<dbReference type="HAMAP" id="MF_00115">
    <property type="entry name" value="MscL"/>
    <property type="match status" value="1"/>
</dbReference>
<accession>A0A0A7FXX1</accession>
<keyword evidence="7 9" id="KW-0472">Membrane</keyword>
<evidence type="ECO:0000256" key="6">
    <source>
        <dbReference type="ARBA" id="ARBA00023065"/>
    </source>
</evidence>
<comment type="subcellular location">
    <subcellularLocation>
        <location evidence="9">Cell membrane</location>
        <topology evidence="9">Multi-pass membrane protein</topology>
    </subcellularLocation>
    <subcellularLocation>
        <location evidence="1">Membrane</location>
        <topology evidence="1">Multi-pass membrane protein</topology>
    </subcellularLocation>
</comment>
<dbReference type="InterPro" id="IPR037673">
    <property type="entry name" value="MSC/AndL"/>
</dbReference>
<keyword evidence="11" id="KW-1185">Reference proteome</keyword>
<dbReference type="OrthoDB" id="9810350at2"/>
<dbReference type="HOGENOM" id="CLU_095787_0_0_9"/>
<evidence type="ECO:0000313" key="10">
    <source>
        <dbReference type="EMBL" id="AIY84489.1"/>
    </source>
</evidence>
<gene>
    <name evidence="9 10" type="primary">mscL</name>
    <name evidence="10" type="ORF">U729_2252</name>
</gene>
<evidence type="ECO:0000256" key="7">
    <source>
        <dbReference type="ARBA" id="ARBA00023136"/>
    </source>
</evidence>
<dbReference type="PRINTS" id="PR01264">
    <property type="entry name" value="MECHCHANNEL"/>
</dbReference>
<dbReference type="KEGG" id="cbv:U729_2252"/>
<feature type="transmembrane region" description="Helical" evidence="9">
    <location>
        <begin position="37"/>
        <end position="56"/>
    </location>
</feature>
<feature type="transmembrane region" description="Helical" evidence="9">
    <location>
        <begin position="76"/>
        <end position="97"/>
    </location>
</feature>
<evidence type="ECO:0000256" key="1">
    <source>
        <dbReference type="ARBA" id="ARBA00004141"/>
    </source>
</evidence>
<dbReference type="GO" id="GO:0005886">
    <property type="term" value="C:plasma membrane"/>
    <property type="evidence" value="ECO:0007669"/>
    <property type="project" value="UniProtKB-SubCell"/>
</dbReference>
<protein>
    <recommendedName>
        <fullName evidence="9">Large-conductance mechanosensitive channel</fullName>
    </recommendedName>
</protein>
<sequence>MKKFLSEFKAFALKGNIFDLAIGVIIGGAFNKIVSSLVNDIIMPIIGVLTGGINFRDYKIFLTNPLYGTQALTLNIGIFFQNIIDFLIIALSIFLAIKLVAKLERKKALEDEIEESKEDAKDDLTIDLLKEIRDILKSN</sequence>
<organism evidence="10 11">
    <name type="scientific">Clostridium baratii str. Sullivan</name>
    <dbReference type="NCBI Taxonomy" id="1415775"/>
    <lineage>
        <taxon>Bacteria</taxon>
        <taxon>Bacillati</taxon>
        <taxon>Bacillota</taxon>
        <taxon>Clostridia</taxon>
        <taxon>Eubacteriales</taxon>
        <taxon>Clostridiaceae</taxon>
        <taxon>Clostridium</taxon>
    </lineage>
</organism>
<evidence type="ECO:0000256" key="5">
    <source>
        <dbReference type="ARBA" id="ARBA00022989"/>
    </source>
</evidence>
<dbReference type="NCBIfam" id="NF001843">
    <property type="entry name" value="PRK00567.1-4"/>
    <property type="match status" value="1"/>
</dbReference>
<dbReference type="Pfam" id="PF01741">
    <property type="entry name" value="MscL"/>
    <property type="match status" value="1"/>
</dbReference>
<keyword evidence="2 9" id="KW-0813">Transport</keyword>
<evidence type="ECO:0000256" key="2">
    <source>
        <dbReference type="ARBA" id="ARBA00022448"/>
    </source>
</evidence>
<dbReference type="EMBL" id="CP006905">
    <property type="protein sequence ID" value="AIY84489.1"/>
    <property type="molecule type" value="Genomic_DNA"/>
</dbReference>